<gene>
    <name evidence="2" type="ORF">SAMN04487969_13414</name>
</gene>
<dbReference type="AlphaFoldDB" id="A0A1I2IEX2"/>
<dbReference type="EMBL" id="FONN01000034">
    <property type="protein sequence ID" value="SFF40198.1"/>
    <property type="molecule type" value="Genomic_DNA"/>
</dbReference>
<dbReference type="Proteomes" id="UP000183410">
    <property type="component" value="Unassembled WGS sequence"/>
</dbReference>
<evidence type="ECO:0000259" key="1">
    <source>
        <dbReference type="Pfam" id="PF24722"/>
    </source>
</evidence>
<dbReference type="Pfam" id="PF24722">
    <property type="entry name" value="DUF7674"/>
    <property type="match status" value="1"/>
</dbReference>
<organism evidence="2 3">
    <name type="scientific">Paenibacillus algorifonticola</name>
    <dbReference type="NCBI Taxonomy" id="684063"/>
    <lineage>
        <taxon>Bacteria</taxon>
        <taxon>Bacillati</taxon>
        <taxon>Bacillota</taxon>
        <taxon>Bacilli</taxon>
        <taxon>Bacillales</taxon>
        <taxon>Paenibacillaceae</taxon>
        <taxon>Paenibacillus</taxon>
    </lineage>
</organism>
<evidence type="ECO:0000313" key="2">
    <source>
        <dbReference type="EMBL" id="SFF40198.1"/>
    </source>
</evidence>
<accession>A0A1I2IEX2</accession>
<dbReference type="InterPro" id="IPR056091">
    <property type="entry name" value="DUF7674"/>
</dbReference>
<feature type="domain" description="DUF7674" evidence="1">
    <location>
        <begin position="11"/>
        <end position="113"/>
    </location>
</feature>
<evidence type="ECO:0000313" key="3">
    <source>
        <dbReference type="Proteomes" id="UP000183410"/>
    </source>
</evidence>
<name>A0A1I2IEX2_9BACL</name>
<dbReference type="RefSeq" id="WP_046234785.1">
    <property type="nucleotide sequence ID" value="NZ_FONN01000034.1"/>
</dbReference>
<reference evidence="3" key="1">
    <citation type="submission" date="2016-10" db="EMBL/GenBank/DDBJ databases">
        <authorList>
            <person name="Varghese N."/>
            <person name="Submissions S."/>
        </authorList>
    </citation>
    <scope>NUCLEOTIDE SEQUENCE [LARGE SCALE GENOMIC DNA]</scope>
    <source>
        <strain evidence="3">CGMCC 1.10223</strain>
    </source>
</reference>
<protein>
    <recommendedName>
        <fullName evidence="1">DUF7674 domain-containing protein</fullName>
    </recommendedName>
</protein>
<sequence length="123" mass="14543">MSKKSEEFFRIMLDFLPSAEDEYRESIEYYGEVLETIIIERVFMPKIIKLLSEERNINLLESIFNYFEEVSNCEDTQLKNNFSVTVLEILGNDRSILETARKYMGSKTIELQIEADRDLGRRV</sequence>
<keyword evidence="3" id="KW-1185">Reference proteome</keyword>
<dbReference type="OrthoDB" id="2613805at2"/>
<proteinExistence type="predicted"/>